<sequence length="47" mass="5270">MKEIGVTYDQKEWRLFIDSSKLSLKAVMLHNGNVKASVPVAHCVGRI</sequence>
<dbReference type="PANTHER" id="PTHR46114:SF1">
    <property type="entry name" value="ZAD DOMAIN-CONTAINING PROTEIN"/>
    <property type="match status" value="1"/>
</dbReference>
<evidence type="ECO:0000313" key="1">
    <source>
        <dbReference type="EMBL" id="KDR19280.1"/>
    </source>
</evidence>
<reference evidence="1 2" key="1">
    <citation type="journal article" date="2014" name="Nat. Commun.">
        <title>Molecular traces of alternative social organization in a termite genome.</title>
        <authorList>
            <person name="Terrapon N."/>
            <person name="Li C."/>
            <person name="Robertson H.M."/>
            <person name="Ji L."/>
            <person name="Meng X."/>
            <person name="Booth W."/>
            <person name="Chen Z."/>
            <person name="Childers C.P."/>
            <person name="Glastad K.M."/>
            <person name="Gokhale K."/>
            <person name="Gowin J."/>
            <person name="Gronenberg W."/>
            <person name="Hermansen R.A."/>
            <person name="Hu H."/>
            <person name="Hunt B.G."/>
            <person name="Huylmans A.K."/>
            <person name="Khalil S.M."/>
            <person name="Mitchell R.D."/>
            <person name="Munoz-Torres M.C."/>
            <person name="Mustard J.A."/>
            <person name="Pan H."/>
            <person name="Reese J.T."/>
            <person name="Scharf M.E."/>
            <person name="Sun F."/>
            <person name="Vogel H."/>
            <person name="Xiao J."/>
            <person name="Yang W."/>
            <person name="Yang Z."/>
            <person name="Yang Z."/>
            <person name="Zhou J."/>
            <person name="Zhu J."/>
            <person name="Brent C.S."/>
            <person name="Elsik C.G."/>
            <person name="Goodisman M.A."/>
            <person name="Liberles D.A."/>
            <person name="Roe R.M."/>
            <person name="Vargo E.L."/>
            <person name="Vilcinskas A."/>
            <person name="Wang J."/>
            <person name="Bornberg-Bauer E."/>
            <person name="Korb J."/>
            <person name="Zhang G."/>
            <person name="Liebig J."/>
        </authorList>
    </citation>
    <scope>NUCLEOTIDE SEQUENCE [LARGE SCALE GENOMIC DNA]</scope>
    <source>
        <tissue evidence="1">Whole organism</tissue>
    </source>
</reference>
<accession>A0A067RJ04</accession>
<gene>
    <name evidence="1" type="ORF">L798_06074</name>
</gene>
<proteinExistence type="predicted"/>
<dbReference type="InParanoid" id="A0A067RJ04"/>
<dbReference type="Proteomes" id="UP000027135">
    <property type="component" value="Unassembled WGS sequence"/>
</dbReference>
<keyword evidence="2" id="KW-1185">Reference proteome</keyword>
<organism evidence="1 2">
    <name type="scientific">Zootermopsis nevadensis</name>
    <name type="common">Dampwood termite</name>
    <dbReference type="NCBI Taxonomy" id="136037"/>
    <lineage>
        <taxon>Eukaryota</taxon>
        <taxon>Metazoa</taxon>
        <taxon>Ecdysozoa</taxon>
        <taxon>Arthropoda</taxon>
        <taxon>Hexapoda</taxon>
        <taxon>Insecta</taxon>
        <taxon>Pterygota</taxon>
        <taxon>Neoptera</taxon>
        <taxon>Polyneoptera</taxon>
        <taxon>Dictyoptera</taxon>
        <taxon>Blattodea</taxon>
        <taxon>Blattoidea</taxon>
        <taxon>Termitoidae</taxon>
        <taxon>Termopsidae</taxon>
        <taxon>Zootermopsis</taxon>
    </lineage>
</organism>
<protein>
    <submittedName>
        <fullName evidence="1">Uncharacterized protein</fullName>
    </submittedName>
</protein>
<evidence type="ECO:0000313" key="2">
    <source>
        <dbReference type="Proteomes" id="UP000027135"/>
    </source>
</evidence>
<dbReference type="EMBL" id="KK852655">
    <property type="protein sequence ID" value="KDR19280.1"/>
    <property type="molecule type" value="Genomic_DNA"/>
</dbReference>
<dbReference type="AlphaFoldDB" id="A0A067RJ04"/>
<dbReference type="PANTHER" id="PTHR46114">
    <property type="entry name" value="APPLE DOMAIN-CONTAINING PROTEIN"/>
    <property type="match status" value="1"/>
</dbReference>
<name>A0A067RJ04_ZOONE</name>